<reference evidence="1 2" key="1">
    <citation type="submission" date="2016-03" db="EMBL/GenBank/DDBJ databases">
        <title>Genome sequence of Rhodococcus kyotonensis KB10.</title>
        <authorList>
            <person name="Jeong H."/>
            <person name="Hong C.E."/>
            <person name="Jo S.H."/>
            <person name="Park J.M."/>
        </authorList>
    </citation>
    <scope>NUCLEOTIDE SEQUENCE [LARGE SCALE GENOMIC DNA]</scope>
    <source>
        <strain evidence="1 2">KB10</strain>
    </source>
</reference>
<gene>
    <name evidence="1" type="ORF">A3K89_20480</name>
</gene>
<proteinExistence type="predicted"/>
<protein>
    <recommendedName>
        <fullName evidence="3">DUF559 domain-containing protein</fullName>
    </recommendedName>
</protein>
<comment type="caution">
    <text evidence="1">The sequence shown here is derived from an EMBL/GenBank/DDBJ whole genome shotgun (WGS) entry which is preliminary data.</text>
</comment>
<organism evidence="1 2">
    <name type="scientific">Rhodococcoides kyotonense</name>
    <dbReference type="NCBI Taxonomy" id="398843"/>
    <lineage>
        <taxon>Bacteria</taxon>
        <taxon>Bacillati</taxon>
        <taxon>Actinomycetota</taxon>
        <taxon>Actinomycetes</taxon>
        <taxon>Mycobacteriales</taxon>
        <taxon>Nocardiaceae</taxon>
        <taxon>Rhodococcoides</taxon>
    </lineage>
</organism>
<dbReference type="SUPFAM" id="SSF52980">
    <property type="entry name" value="Restriction endonuclease-like"/>
    <property type="match status" value="1"/>
</dbReference>
<evidence type="ECO:0000313" key="1">
    <source>
        <dbReference type="EMBL" id="OAK55239.1"/>
    </source>
</evidence>
<dbReference type="RefSeq" id="WP_068423868.1">
    <property type="nucleotide sequence ID" value="NZ_LVHI01000011.1"/>
</dbReference>
<dbReference type="InterPro" id="IPR011335">
    <property type="entry name" value="Restrct_endonuc-II-like"/>
</dbReference>
<name>A0A177YJ30_9NOCA</name>
<accession>A0A177YJ30</accession>
<dbReference type="Proteomes" id="UP000077519">
    <property type="component" value="Unassembled WGS sequence"/>
</dbReference>
<keyword evidence="2" id="KW-1185">Reference proteome</keyword>
<dbReference type="AlphaFoldDB" id="A0A177YJ30"/>
<sequence>MQLDHPFRGSQAVRDGLLTRHALAADFQRVYRDVYVPKAVEIDAVVKARAAQVFAGDDAIICGLSASAVHGAKWIDAREPAELIWPRRKRQLDGILVRYDSLADADVTSLGDMTLTTVPRTMFDLARRLPRLRALQSVDALANASGVSVGEAQELVRTNPGVRGVTRAAEVLSLADGGAESPQETRVRLLLLDAGLPRPETRVRIRDEFGHVFACCDLGWSRWKVAVVYDGSPHRTRERIDRIDEVDWAVVRVDSDQLKLRPFAVVERVRATLRAAGAPV</sequence>
<evidence type="ECO:0000313" key="2">
    <source>
        <dbReference type="Proteomes" id="UP000077519"/>
    </source>
</evidence>
<evidence type="ECO:0008006" key="3">
    <source>
        <dbReference type="Google" id="ProtNLM"/>
    </source>
</evidence>
<dbReference type="EMBL" id="LVHI01000011">
    <property type="protein sequence ID" value="OAK55239.1"/>
    <property type="molecule type" value="Genomic_DNA"/>
</dbReference>